<evidence type="ECO:0000256" key="1">
    <source>
        <dbReference type="SAM" id="SignalP"/>
    </source>
</evidence>
<dbReference type="EMBL" id="AGZR01000009">
    <property type="protein sequence ID" value="EPD32202.1"/>
    <property type="molecule type" value="Genomic_DNA"/>
</dbReference>
<keyword evidence="1" id="KW-0732">Signal</keyword>
<sequence length="261" mass="28332">MRSMRRRLFYIPVLAMVLSFNVSNSFASQDNVRVGYRNDSGTVTVEASSSGVVAEAPVATGPAASKPLTMAEIQANSHLWERPEEVGLAGGRSYVSYHPAPRDSEAVDYEGLAARAVARMQIPEAQIVFGPEPSVNEWNAIPVNFPIWLDLGAKRAVSQTVVEDAIRIELSASLANTYWQMGDGSAFSCSAMTTRPSGVQNPPRPSPTCGYTYTRKGDYQVSAISTWQVNWSVNGRSGVMTVARGGARTLKINELRSLITR</sequence>
<dbReference type="AlphaFoldDB" id="S2WHW9"/>
<dbReference type="HOGENOM" id="CLU_972739_0_0_11"/>
<feature type="signal peptide" evidence="1">
    <location>
        <begin position="1"/>
        <end position="27"/>
    </location>
</feature>
<keyword evidence="3" id="KW-1185">Reference proteome</keyword>
<name>S2WHW9_9ACTN</name>
<organism evidence="2 3">
    <name type="scientific">Propionimicrobium lymphophilum ACS-093-V-SCH5</name>
    <dbReference type="NCBI Taxonomy" id="883161"/>
    <lineage>
        <taxon>Bacteria</taxon>
        <taxon>Bacillati</taxon>
        <taxon>Actinomycetota</taxon>
        <taxon>Actinomycetes</taxon>
        <taxon>Propionibacteriales</taxon>
        <taxon>Propionibacteriaceae</taxon>
        <taxon>Propionimicrobium</taxon>
    </lineage>
</organism>
<accession>S2WHW9</accession>
<comment type="caution">
    <text evidence="2">The sequence shown here is derived from an EMBL/GenBank/DDBJ whole genome shotgun (WGS) entry which is preliminary data.</text>
</comment>
<proteinExistence type="predicted"/>
<evidence type="ECO:0008006" key="4">
    <source>
        <dbReference type="Google" id="ProtNLM"/>
    </source>
</evidence>
<gene>
    <name evidence="2" type="ORF">HMPREF9306_01770</name>
</gene>
<reference evidence="2 3" key="1">
    <citation type="submission" date="2013-04" db="EMBL/GenBank/DDBJ databases">
        <title>The Genome Sequence of Propionimicrobium lymphophilum ACS-093-V-SCH5.</title>
        <authorList>
            <consortium name="The Broad Institute Genomics Platform"/>
            <person name="Earl A."/>
            <person name="Ward D."/>
            <person name="Feldgarden M."/>
            <person name="Gevers D."/>
            <person name="Saerens B."/>
            <person name="Vaneechoutte M."/>
            <person name="Walker B."/>
            <person name="Young S."/>
            <person name="Zeng Q."/>
            <person name="Gargeya S."/>
            <person name="Fitzgerald M."/>
            <person name="Haas B."/>
            <person name="Abouelleil A."/>
            <person name="Allen A.W."/>
            <person name="Alvarado L."/>
            <person name="Arachchi H.M."/>
            <person name="Berlin A.M."/>
            <person name="Chapman S.B."/>
            <person name="Gainer-Dewar J."/>
            <person name="Goldberg J."/>
            <person name="Griggs A."/>
            <person name="Gujja S."/>
            <person name="Hansen M."/>
            <person name="Howarth C."/>
            <person name="Imamovic A."/>
            <person name="Ireland A."/>
            <person name="Larimer J."/>
            <person name="McCowan C."/>
            <person name="Murphy C."/>
            <person name="Pearson M."/>
            <person name="Poon T.W."/>
            <person name="Priest M."/>
            <person name="Roberts A."/>
            <person name="Saif S."/>
            <person name="Shea T."/>
            <person name="Sisk P."/>
            <person name="Sykes S."/>
            <person name="Wortman J."/>
            <person name="Nusbaum C."/>
            <person name="Birren B."/>
        </authorList>
    </citation>
    <scope>NUCLEOTIDE SEQUENCE [LARGE SCALE GENOMIC DNA]</scope>
    <source>
        <strain evidence="2 3">ACS-093-V-SCH5</strain>
    </source>
</reference>
<dbReference type="Proteomes" id="UP000014417">
    <property type="component" value="Unassembled WGS sequence"/>
</dbReference>
<protein>
    <recommendedName>
        <fullName evidence="4">PKD domain-containing protein</fullName>
    </recommendedName>
</protein>
<feature type="chain" id="PRO_5004514256" description="PKD domain-containing protein" evidence="1">
    <location>
        <begin position="28"/>
        <end position="261"/>
    </location>
</feature>
<dbReference type="STRING" id="883161.HMPREF9306_01770"/>
<evidence type="ECO:0000313" key="2">
    <source>
        <dbReference type="EMBL" id="EPD32202.1"/>
    </source>
</evidence>
<evidence type="ECO:0000313" key="3">
    <source>
        <dbReference type="Proteomes" id="UP000014417"/>
    </source>
</evidence>